<reference evidence="1 2" key="2">
    <citation type="submission" date="2007-09" db="EMBL/GenBank/DDBJ databases">
        <title>Draft genome sequence of Clostridium bolteae (ATCC BAA-613).</title>
        <authorList>
            <person name="Sudarsanam P."/>
            <person name="Ley R."/>
            <person name="Guruge J."/>
            <person name="Turnbaugh P.J."/>
            <person name="Mahowald M."/>
            <person name="Liep D."/>
            <person name="Gordon J."/>
        </authorList>
    </citation>
    <scope>NUCLEOTIDE SEQUENCE [LARGE SCALE GENOMIC DNA]</scope>
    <source>
        <strain evidence="2">ATCC BAA-613 / DSM 15670 / CCUG 46953 / JCM 12243 / WAL 16351</strain>
    </source>
</reference>
<dbReference type="EMBL" id="ABCC02000039">
    <property type="protein sequence ID" value="EDP14461.1"/>
    <property type="molecule type" value="Genomic_DNA"/>
</dbReference>
<name>A8RY13_ENTBW</name>
<gene>
    <name evidence="1" type="ORF">CLOBOL_05003</name>
</gene>
<dbReference type="AlphaFoldDB" id="A8RY13"/>
<evidence type="ECO:0000313" key="2">
    <source>
        <dbReference type="Proteomes" id="UP000005396"/>
    </source>
</evidence>
<protein>
    <submittedName>
        <fullName evidence="1">Uncharacterized protein</fullName>
    </submittedName>
</protein>
<reference evidence="1 2" key="1">
    <citation type="submission" date="2007-08" db="EMBL/GenBank/DDBJ databases">
        <authorList>
            <person name="Fulton L."/>
            <person name="Clifton S."/>
            <person name="Fulton B."/>
            <person name="Xu J."/>
            <person name="Minx P."/>
            <person name="Pepin K.H."/>
            <person name="Johnson M."/>
            <person name="Thiruvilangam P."/>
            <person name="Bhonagiri V."/>
            <person name="Nash W.E."/>
            <person name="Mardis E.R."/>
            <person name="Wilson R.K."/>
        </authorList>
    </citation>
    <scope>NUCLEOTIDE SEQUENCE [LARGE SCALE GENOMIC DNA]</scope>
    <source>
        <strain evidence="2">ATCC BAA-613 / DSM 15670 / CCUG 46953 / JCM 12243 / WAL 16351</strain>
    </source>
</reference>
<evidence type="ECO:0000313" key="1">
    <source>
        <dbReference type="EMBL" id="EDP14461.1"/>
    </source>
</evidence>
<dbReference type="HOGENOM" id="CLU_3116292_0_0_9"/>
<comment type="caution">
    <text evidence="1">The sequence shown here is derived from an EMBL/GenBank/DDBJ whole genome shotgun (WGS) entry which is preliminary data.</text>
</comment>
<proteinExistence type="predicted"/>
<dbReference type="Proteomes" id="UP000005396">
    <property type="component" value="Unassembled WGS sequence"/>
</dbReference>
<dbReference type="PaxDb" id="411902-CLOBOL_05003"/>
<accession>A8RY13</accession>
<sequence>MDKYAYKIPSDKIFCQGSGYWGRDLIQSKYKGPDGGQIKITKPEVPVGRK</sequence>
<organism evidence="1 2">
    <name type="scientific">Enterocloster bolteae (strain ATCC BAA-613 / DSM 15670 / CCUG 46953 / JCM 12243 / WAL 16351)</name>
    <name type="common">Clostridium bolteae</name>
    <dbReference type="NCBI Taxonomy" id="411902"/>
    <lineage>
        <taxon>Bacteria</taxon>
        <taxon>Bacillati</taxon>
        <taxon>Bacillota</taxon>
        <taxon>Clostridia</taxon>
        <taxon>Lachnospirales</taxon>
        <taxon>Lachnospiraceae</taxon>
        <taxon>Enterocloster</taxon>
    </lineage>
</organism>